<dbReference type="OrthoDB" id="5968217at2759"/>
<dbReference type="InParanoid" id="G0N2K3"/>
<proteinExistence type="inferred from homology"/>
<evidence type="ECO:0000256" key="6">
    <source>
        <dbReference type="ARBA" id="ARBA00022833"/>
    </source>
</evidence>
<dbReference type="eggNOG" id="KOG1721">
    <property type="taxonomic scope" value="Eukaryota"/>
</dbReference>
<evidence type="ECO:0000313" key="14">
    <source>
        <dbReference type="EMBL" id="EGT50779.1"/>
    </source>
</evidence>
<feature type="domain" description="C2H2-type" evidence="13">
    <location>
        <begin position="201"/>
        <end position="230"/>
    </location>
</feature>
<evidence type="ECO:0000256" key="2">
    <source>
        <dbReference type="ARBA" id="ARBA00010831"/>
    </source>
</evidence>
<evidence type="ECO:0000256" key="8">
    <source>
        <dbReference type="ARBA" id="ARBA00023125"/>
    </source>
</evidence>
<dbReference type="GO" id="GO:0000981">
    <property type="term" value="F:DNA-binding transcription factor activity, RNA polymerase II-specific"/>
    <property type="evidence" value="ECO:0007669"/>
    <property type="project" value="TreeGrafter"/>
</dbReference>
<dbReference type="Proteomes" id="UP000008068">
    <property type="component" value="Unassembled WGS sequence"/>
</dbReference>
<dbReference type="InterPro" id="IPR013087">
    <property type="entry name" value="Znf_C2H2_type"/>
</dbReference>
<evidence type="ECO:0000256" key="5">
    <source>
        <dbReference type="ARBA" id="ARBA00022771"/>
    </source>
</evidence>
<organism evidence="15">
    <name type="scientific">Caenorhabditis brenneri</name>
    <name type="common">Nematode worm</name>
    <dbReference type="NCBI Taxonomy" id="135651"/>
    <lineage>
        <taxon>Eukaryota</taxon>
        <taxon>Metazoa</taxon>
        <taxon>Ecdysozoa</taxon>
        <taxon>Nematoda</taxon>
        <taxon>Chromadorea</taxon>
        <taxon>Rhabditida</taxon>
        <taxon>Rhabditina</taxon>
        <taxon>Rhabditomorpha</taxon>
        <taxon>Rhabditoidea</taxon>
        <taxon>Rhabditidae</taxon>
        <taxon>Peloderinae</taxon>
        <taxon>Caenorhabditis</taxon>
    </lineage>
</organism>
<dbReference type="PANTHER" id="PTHR45718">
    <property type="entry name" value="TRANSCRIPTIONAL ACTIVATOR CUBITUS INTERRUPTUS"/>
    <property type="match status" value="1"/>
</dbReference>
<dbReference type="GO" id="GO:0000978">
    <property type="term" value="F:RNA polymerase II cis-regulatory region sequence-specific DNA binding"/>
    <property type="evidence" value="ECO:0007669"/>
    <property type="project" value="TreeGrafter"/>
</dbReference>
<dbReference type="PROSITE" id="PS00028">
    <property type="entry name" value="ZINC_FINGER_C2H2_1"/>
    <property type="match status" value="2"/>
</dbReference>
<comment type="subcellular location">
    <subcellularLocation>
        <location evidence="1">Nucleus</location>
    </subcellularLocation>
</comment>
<keyword evidence="8" id="KW-0238">DNA-binding</keyword>
<evidence type="ECO:0000256" key="11">
    <source>
        <dbReference type="PROSITE-ProRule" id="PRU00042"/>
    </source>
</evidence>
<keyword evidence="3" id="KW-0479">Metal-binding</keyword>
<dbReference type="EMBL" id="GL379830">
    <property type="protein sequence ID" value="EGT50779.1"/>
    <property type="molecule type" value="Genomic_DNA"/>
</dbReference>
<dbReference type="Pfam" id="PF00096">
    <property type="entry name" value="zf-C2H2"/>
    <property type="match status" value="2"/>
</dbReference>
<evidence type="ECO:0000256" key="12">
    <source>
        <dbReference type="SAM" id="MobiDB-lite"/>
    </source>
</evidence>
<dbReference type="Pfam" id="PF23561">
    <property type="entry name" value="zf-C2H2_15"/>
    <property type="match status" value="1"/>
</dbReference>
<protein>
    <recommendedName>
        <fullName evidence="13">C2H2-type domain-containing protein</fullName>
    </recommendedName>
</protein>
<keyword evidence="7" id="KW-0805">Transcription regulation</keyword>
<feature type="domain" description="C2H2-type" evidence="13">
    <location>
        <begin position="173"/>
        <end position="200"/>
    </location>
</feature>
<dbReference type="OMA" id="MYERTHP"/>
<dbReference type="GO" id="GO:0008270">
    <property type="term" value="F:zinc ion binding"/>
    <property type="evidence" value="ECO:0007669"/>
    <property type="project" value="UniProtKB-KW"/>
</dbReference>
<dbReference type="InterPro" id="IPR036236">
    <property type="entry name" value="Znf_C2H2_sf"/>
</dbReference>
<dbReference type="Gene3D" id="3.30.160.60">
    <property type="entry name" value="Classic Zinc Finger"/>
    <property type="match status" value="3"/>
</dbReference>
<dbReference type="FunFam" id="3.30.160.60:FF:000064">
    <property type="entry name" value="Early growth response protein 3"/>
    <property type="match status" value="1"/>
</dbReference>
<keyword evidence="4" id="KW-0677">Repeat</keyword>
<dbReference type="STRING" id="135651.G0N2K3"/>
<keyword evidence="6" id="KW-0862">Zinc</keyword>
<keyword evidence="9" id="KW-0804">Transcription</keyword>
<feature type="compositionally biased region" description="Low complexity" evidence="12">
    <location>
        <begin position="241"/>
        <end position="259"/>
    </location>
</feature>
<dbReference type="AlphaFoldDB" id="G0N2K3"/>
<dbReference type="InterPro" id="IPR056436">
    <property type="entry name" value="Znf-C2H2_ZIC1-5/GLI1-3-like"/>
</dbReference>
<name>G0N2K3_CAEBE</name>
<gene>
    <name evidence="14" type="ORF">CAEBREN_14662</name>
</gene>
<feature type="region of interest" description="Disordered" evidence="12">
    <location>
        <begin position="233"/>
        <end position="264"/>
    </location>
</feature>
<evidence type="ECO:0000256" key="3">
    <source>
        <dbReference type="ARBA" id="ARBA00022723"/>
    </source>
</evidence>
<dbReference type="SUPFAM" id="SSF57667">
    <property type="entry name" value="beta-beta-alpha zinc fingers"/>
    <property type="match status" value="2"/>
</dbReference>
<dbReference type="SMART" id="SM00355">
    <property type="entry name" value="ZnF_C2H2"/>
    <property type="match status" value="3"/>
</dbReference>
<reference evidence="15" key="1">
    <citation type="submission" date="2011-07" db="EMBL/GenBank/DDBJ databases">
        <authorList>
            <consortium name="Caenorhabditis brenneri Sequencing and Analysis Consortium"/>
            <person name="Wilson R.K."/>
        </authorList>
    </citation>
    <scope>NUCLEOTIDE SEQUENCE [LARGE SCALE GENOMIC DNA]</scope>
    <source>
        <strain evidence="15">PB2801</strain>
    </source>
</reference>
<evidence type="ECO:0000256" key="10">
    <source>
        <dbReference type="ARBA" id="ARBA00023242"/>
    </source>
</evidence>
<evidence type="ECO:0000259" key="13">
    <source>
        <dbReference type="PROSITE" id="PS50157"/>
    </source>
</evidence>
<accession>G0N2K3</accession>
<comment type="similarity">
    <text evidence="2">Belongs to the GLI C2H2-type zinc-finger protein family.</text>
</comment>
<keyword evidence="15" id="KW-1185">Reference proteome</keyword>
<dbReference type="HOGENOM" id="CLU_1001939_0_0_1"/>
<dbReference type="GO" id="GO:0005634">
    <property type="term" value="C:nucleus"/>
    <property type="evidence" value="ECO:0007669"/>
    <property type="project" value="UniProtKB-SubCell"/>
</dbReference>
<sequence>MYPWNSYSLPVAPSMYERTHPSSSDLPNPVYASVQPQSHQNVHEIIPSDYYYPAFSSNQSGINALPTDFSVYESYESSSDSPSPMESSVQPPAMREKILTIPGGPCLWEMGGRICMKWCQNPEEMSAHLNEVHIPRENNVVCYWTNCGQAGKPFKKRYAIVNHVRVHTRETPFQCDVCQKGFARAANLRIHGRTHTGDKPFLCPVDGCSKRCSNSSDRKRHIRSHWEGRPYDCKKHHEKSSSGTSGSEESLTDTSSHQSTESEHHNLVINPSYSQVEHSAFYDHRYQNDCYPSNYYEY</sequence>
<evidence type="ECO:0000256" key="1">
    <source>
        <dbReference type="ARBA" id="ARBA00004123"/>
    </source>
</evidence>
<evidence type="ECO:0000256" key="9">
    <source>
        <dbReference type="ARBA" id="ARBA00023163"/>
    </source>
</evidence>
<dbReference type="PROSITE" id="PS50157">
    <property type="entry name" value="ZINC_FINGER_C2H2_2"/>
    <property type="match status" value="3"/>
</dbReference>
<evidence type="ECO:0000256" key="4">
    <source>
        <dbReference type="ARBA" id="ARBA00022737"/>
    </source>
</evidence>
<feature type="domain" description="C2H2-type" evidence="13">
    <location>
        <begin position="145"/>
        <end position="172"/>
    </location>
</feature>
<evidence type="ECO:0000256" key="7">
    <source>
        <dbReference type="ARBA" id="ARBA00023015"/>
    </source>
</evidence>
<keyword evidence="10" id="KW-0539">Nucleus</keyword>
<keyword evidence="5 11" id="KW-0863">Zinc-finger</keyword>
<evidence type="ECO:0000313" key="15">
    <source>
        <dbReference type="Proteomes" id="UP000008068"/>
    </source>
</evidence>
<dbReference type="InterPro" id="IPR043359">
    <property type="entry name" value="GLI-like"/>
</dbReference>
<dbReference type="PANTHER" id="PTHR45718:SF8">
    <property type="entry name" value="GLIS FAMILY ZINC FINGER 2"/>
    <property type="match status" value="1"/>
</dbReference>